<dbReference type="RefSeq" id="WP_189530224.1">
    <property type="nucleotide sequence ID" value="NZ_BMSV01000002.1"/>
</dbReference>
<proteinExistence type="predicted"/>
<reference evidence="1" key="2">
    <citation type="submission" date="2020-09" db="EMBL/GenBank/DDBJ databases">
        <authorList>
            <person name="Sun Q."/>
            <person name="Ohkuma M."/>
        </authorList>
    </citation>
    <scope>NUCLEOTIDE SEQUENCE</scope>
    <source>
        <strain evidence="1">JCM 4335</strain>
    </source>
</reference>
<organism evidence="1 2">
    <name type="scientific">Streptomyces roseolilacinus</name>
    <dbReference type="NCBI Taxonomy" id="66904"/>
    <lineage>
        <taxon>Bacteria</taxon>
        <taxon>Bacillati</taxon>
        <taxon>Actinomycetota</taxon>
        <taxon>Actinomycetes</taxon>
        <taxon>Kitasatosporales</taxon>
        <taxon>Streptomycetaceae</taxon>
        <taxon>Streptomyces</taxon>
    </lineage>
</organism>
<name>A0A918AWR0_9ACTN</name>
<dbReference type="EMBL" id="BMSV01000002">
    <property type="protein sequence ID" value="GGP94328.1"/>
    <property type="molecule type" value="Genomic_DNA"/>
</dbReference>
<protein>
    <submittedName>
        <fullName evidence="1">Uncharacterized protein</fullName>
    </submittedName>
</protein>
<sequence length="79" mass="8820">MAVFRLRLAHGEDTVVEADAAGRTAAGEIVLERTDQHGRSERVRTYRADTVTAVYRRGPADGGLYGWIPQPPDGTWWCY</sequence>
<evidence type="ECO:0000313" key="1">
    <source>
        <dbReference type="EMBL" id="GGP94328.1"/>
    </source>
</evidence>
<dbReference type="AlphaFoldDB" id="A0A918AWR0"/>
<reference evidence="1" key="1">
    <citation type="journal article" date="2014" name="Int. J. Syst. Evol. Microbiol.">
        <title>Complete genome sequence of Corynebacterium casei LMG S-19264T (=DSM 44701T), isolated from a smear-ripened cheese.</title>
        <authorList>
            <consortium name="US DOE Joint Genome Institute (JGI-PGF)"/>
            <person name="Walter F."/>
            <person name="Albersmeier A."/>
            <person name="Kalinowski J."/>
            <person name="Ruckert C."/>
        </authorList>
    </citation>
    <scope>NUCLEOTIDE SEQUENCE</scope>
    <source>
        <strain evidence="1">JCM 4335</strain>
    </source>
</reference>
<dbReference type="Proteomes" id="UP000654123">
    <property type="component" value="Unassembled WGS sequence"/>
</dbReference>
<gene>
    <name evidence="1" type="ORF">GCM10010249_10110</name>
</gene>
<accession>A0A918AWR0</accession>
<keyword evidence="2" id="KW-1185">Reference proteome</keyword>
<comment type="caution">
    <text evidence="1">The sequence shown here is derived from an EMBL/GenBank/DDBJ whole genome shotgun (WGS) entry which is preliminary data.</text>
</comment>
<evidence type="ECO:0000313" key="2">
    <source>
        <dbReference type="Proteomes" id="UP000654123"/>
    </source>
</evidence>